<dbReference type="InterPro" id="IPR000740">
    <property type="entry name" value="GrpE"/>
</dbReference>
<dbReference type="Gene3D" id="3.90.20.20">
    <property type="match status" value="1"/>
</dbReference>
<keyword evidence="4" id="KW-0963">Cytoplasm</keyword>
<comment type="subunit">
    <text evidence="4">Homodimer.</text>
</comment>
<dbReference type="AlphaFoldDB" id="A0A7H1AZP8"/>
<comment type="subcellular location">
    <subcellularLocation>
        <location evidence="4">Cytoplasm</location>
    </subcellularLocation>
</comment>
<dbReference type="Gene3D" id="2.30.22.10">
    <property type="entry name" value="Head domain of nucleotide exchange factor GrpE"/>
    <property type="match status" value="1"/>
</dbReference>
<keyword evidence="3 4" id="KW-0143">Chaperone</keyword>
<dbReference type="Proteomes" id="UP000516346">
    <property type="component" value="Chromosome"/>
</dbReference>
<evidence type="ECO:0000256" key="2">
    <source>
        <dbReference type="ARBA" id="ARBA00023016"/>
    </source>
</evidence>
<dbReference type="GO" id="GO:0006457">
    <property type="term" value="P:protein folding"/>
    <property type="evidence" value="ECO:0007669"/>
    <property type="project" value="InterPro"/>
</dbReference>
<accession>A0A7H1AZP8</accession>
<proteinExistence type="inferred from homology"/>
<evidence type="ECO:0000256" key="5">
    <source>
        <dbReference type="RuleBase" id="RU000639"/>
    </source>
</evidence>
<dbReference type="SUPFAM" id="SSF58014">
    <property type="entry name" value="Coiled-coil domain of nucleotide exchange factor GrpE"/>
    <property type="match status" value="1"/>
</dbReference>
<name>A0A7H1AZP8_9GAMM</name>
<evidence type="ECO:0000256" key="1">
    <source>
        <dbReference type="ARBA" id="ARBA00009054"/>
    </source>
</evidence>
<dbReference type="HAMAP" id="MF_01151">
    <property type="entry name" value="GrpE"/>
    <property type="match status" value="1"/>
</dbReference>
<dbReference type="GO" id="GO:0042803">
    <property type="term" value="F:protein homodimerization activity"/>
    <property type="evidence" value="ECO:0007669"/>
    <property type="project" value="InterPro"/>
</dbReference>
<evidence type="ECO:0000256" key="4">
    <source>
        <dbReference type="HAMAP-Rule" id="MF_01151"/>
    </source>
</evidence>
<reference evidence="7 8" key="1">
    <citation type="submission" date="2020-09" db="EMBL/GenBank/DDBJ databases">
        <title>Genome sequence of the banana aphid, Pentalonia nigronervosa Coquerel (Hemiptera: Aphididae) and its symbionts.</title>
        <authorList>
            <person name="Mathers T.C."/>
            <person name="Mugford S.T."/>
            <person name="Hogenhout S.A."/>
            <person name="Tripathi L."/>
        </authorList>
    </citation>
    <scope>NUCLEOTIDE SEQUENCE [LARGE SCALE GENOMIC DNA]</scope>
    <source>
        <strain evidence="7">Ba4</strain>
    </source>
</reference>
<dbReference type="GO" id="GO:0051082">
    <property type="term" value="F:unfolded protein binding"/>
    <property type="evidence" value="ECO:0007669"/>
    <property type="project" value="TreeGrafter"/>
</dbReference>
<evidence type="ECO:0000256" key="6">
    <source>
        <dbReference type="RuleBase" id="RU004478"/>
    </source>
</evidence>
<dbReference type="InterPro" id="IPR013805">
    <property type="entry name" value="GrpE_CC"/>
</dbReference>
<comment type="function">
    <text evidence="4 5">Participates actively in the response to hyperosmotic and heat shock by preventing the aggregation of stress-denatured proteins, in association with DnaK and GrpE. It is the nucleotide exchange factor for DnaK and may function as a thermosensor. Unfolded proteins bind initially to DnaJ; upon interaction with the DnaJ-bound protein, DnaK hydrolyzes its bound ATP, resulting in the formation of a stable complex. GrpE releases ADP from DnaK; ATP binding to DnaK triggers the release of the substrate protein, thus completing the reaction cycle. Several rounds of ATP-dependent interactions between DnaJ, DnaK and GrpE are required for fully efficient folding.</text>
</comment>
<dbReference type="PROSITE" id="PS01071">
    <property type="entry name" value="GRPE"/>
    <property type="match status" value="1"/>
</dbReference>
<dbReference type="PRINTS" id="PR00773">
    <property type="entry name" value="GRPEPROTEIN"/>
</dbReference>
<evidence type="ECO:0000313" key="7">
    <source>
        <dbReference type="EMBL" id="QNS01953.1"/>
    </source>
</evidence>
<dbReference type="PANTHER" id="PTHR21237">
    <property type="entry name" value="GRPE PROTEIN"/>
    <property type="match status" value="1"/>
</dbReference>
<gene>
    <name evidence="4" type="primary">grpE</name>
    <name evidence="7" type="ORF">ICW73_00560</name>
</gene>
<organism evidence="7 8">
    <name type="scientific">Buchnera aphidicola</name>
    <name type="common">Pentalonia nigronervosa</name>
    <dbReference type="NCBI Taxonomy" id="1309793"/>
    <lineage>
        <taxon>Bacteria</taxon>
        <taxon>Pseudomonadati</taxon>
        <taxon>Pseudomonadota</taxon>
        <taxon>Gammaproteobacteria</taxon>
        <taxon>Enterobacterales</taxon>
        <taxon>Erwiniaceae</taxon>
        <taxon>Buchnera</taxon>
    </lineage>
</organism>
<dbReference type="SUPFAM" id="SSF51064">
    <property type="entry name" value="Head domain of nucleotide exchange factor GrpE"/>
    <property type="match status" value="1"/>
</dbReference>
<dbReference type="EMBL" id="CP061275">
    <property type="protein sequence ID" value="QNS01953.1"/>
    <property type="molecule type" value="Genomic_DNA"/>
</dbReference>
<dbReference type="CDD" id="cd00446">
    <property type="entry name" value="GrpE"/>
    <property type="match status" value="1"/>
</dbReference>
<dbReference type="Pfam" id="PF01025">
    <property type="entry name" value="GrpE"/>
    <property type="match status" value="1"/>
</dbReference>
<dbReference type="GO" id="GO:0051087">
    <property type="term" value="F:protein-folding chaperone binding"/>
    <property type="evidence" value="ECO:0007669"/>
    <property type="project" value="InterPro"/>
</dbReference>
<evidence type="ECO:0000256" key="3">
    <source>
        <dbReference type="ARBA" id="ARBA00023186"/>
    </source>
</evidence>
<dbReference type="GO" id="GO:0000774">
    <property type="term" value="F:adenyl-nucleotide exchange factor activity"/>
    <property type="evidence" value="ECO:0007669"/>
    <property type="project" value="InterPro"/>
</dbReference>
<evidence type="ECO:0000313" key="8">
    <source>
        <dbReference type="Proteomes" id="UP000516346"/>
    </source>
</evidence>
<protein>
    <recommendedName>
        <fullName evidence="4 5">Protein GrpE</fullName>
    </recommendedName>
    <alternativeName>
        <fullName evidence="4">HSP-70 cofactor</fullName>
    </alternativeName>
</protein>
<dbReference type="GO" id="GO:0005737">
    <property type="term" value="C:cytoplasm"/>
    <property type="evidence" value="ECO:0007669"/>
    <property type="project" value="UniProtKB-SubCell"/>
</dbReference>
<comment type="similarity">
    <text evidence="1 4 6">Belongs to the GrpE family.</text>
</comment>
<keyword evidence="2 4" id="KW-0346">Stress response</keyword>
<dbReference type="InterPro" id="IPR009012">
    <property type="entry name" value="GrpE_head"/>
</dbReference>
<sequence>MTKKEKEKADNHVQNDQNKANVTTCIEKNDTEDNKLICNLKSQLHESQDEIIQQKLIAEEETLKTYNRVNKDVERYQKFSLEKIIINFLPIIDSIEHSLNLAKNDQLRDQYEIIVRKLEHVQDILQEVCKTFHISKINSVNVLFNPKIHQAMSVCYNINVQDNQVVSVMQPGYMLHESRLLRPAMVIVSKEKT</sequence>
<dbReference type="PANTHER" id="PTHR21237:SF23">
    <property type="entry name" value="GRPE PROTEIN HOMOLOG, MITOCHONDRIAL"/>
    <property type="match status" value="1"/>
</dbReference>